<dbReference type="HOGENOM" id="CLU_739671_0_0_1"/>
<dbReference type="InParanoid" id="C4YAG3"/>
<dbReference type="AlphaFoldDB" id="C4YAG3"/>
<dbReference type="VEuPathDB" id="FungiDB:CLUG_05101"/>
<evidence type="ECO:0000313" key="2">
    <source>
        <dbReference type="Proteomes" id="UP000007703"/>
    </source>
</evidence>
<reference evidence="1 2" key="1">
    <citation type="journal article" date="2009" name="Nature">
        <title>Evolution of pathogenicity and sexual reproduction in eight Candida genomes.</title>
        <authorList>
            <person name="Butler G."/>
            <person name="Rasmussen M.D."/>
            <person name="Lin M.F."/>
            <person name="Santos M.A."/>
            <person name="Sakthikumar S."/>
            <person name="Munro C.A."/>
            <person name="Rheinbay E."/>
            <person name="Grabherr M."/>
            <person name="Forche A."/>
            <person name="Reedy J.L."/>
            <person name="Agrafioti I."/>
            <person name="Arnaud M.B."/>
            <person name="Bates S."/>
            <person name="Brown A.J."/>
            <person name="Brunke S."/>
            <person name="Costanzo M.C."/>
            <person name="Fitzpatrick D.A."/>
            <person name="de Groot P.W."/>
            <person name="Harris D."/>
            <person name="Hoyer L.L."/>
            <person name="Hube B."/>
            <person name="Klis F.M."/>
            <person name="Kodira C."/>
            <person name="Lennard N."/>
            <person name="Logue M.E."/>
            <person name="Martin R."/>
            <person name="Neiman A.M."/>
            <person name="Nikolaou E."/>
            <person name="Quail M.A."/>
            <person name="Quinn J."/>
            <person name="Santos M.C."/>
            <person name="Schmitzberger F.F."/>
            <person name="Sherlock G."/>
            <person name="Shah P."/>
            <person name="Silverstein K.A."/>
            <person name="Skrzypek M.S."/>
            <person name="Soll D."/>
            <person name="Staggs R."/>
            <person name="Stansfield I."/>
            <person name="Stumpf M.P."/>
            <person name="Sudbery P.E."/>
            <person name="Srikantha T."/>
            <person name="Zeng Q."/>
            <person name="Berman J."/>
            <person name="Berriman M."/>
            <person name="Heitman J."/>
            <person name="Gow N.A."/>
            <person name="Lorenz M.C."/>
            <person name="Birren B.W."/>
            <person name="Kellis M."/>
            <person name="Cuomo C.A."/>
        </authorList>
    </citation>
    <scope>NUCLEOTIDE SEQUENCE [LARGE SCALE GENOMIC DNA]</scope>
    <source>
        <strain evidence="1 2">ATCC 42720</strain>
    </source>
</reference>
<gene>
    <name evidence="1" type="ORF">CLUG_05101</name>
</gene>
<organism evidence="1 2">
    <name type="scientific">Clavispora lusitaniae (strain ATCC 42720)</name>
    <name type="common">Yeast</name>
    <name type="synonym">Candida lusitaniae</name>
    <dbReference type="NCBI Taxonomy" id="306902"/>
    <lineage>
        <taxon>Eukaryota</taxon>
        <taxon>Fungi</taxon>
        <taxon>Dikarya</taxon>
        <taxon>Ascomycota</taxon>
        <taxon>Saccharomycotina</taxon>
        <taxon>Pichiomycetes</taxon>
        <taxon>Metschnikowiaceae</taxon>
        <taxon>Clavispora</taxon>
    </lineage>
</organism>
<proteinExistence type="predicted"/>
<dbReference type="Proteomes" id="UP000007703">
    <property type="component" value="Unassembled WGS sequence"/>
</dbReference>
<accession>C4YAG3</accession>
<dbReference type="KEGG" id="clu:CLUG_05101"/>
<name>C4YAG3_CLAL4</name>
<dbReference type="EMBL" id="CH408081">
    <property type="protein sequence ID" value="EEQ40972.1"/>
    <property type="molecule type" value="Genomic_DNA"/>
</dbReference>
<evidence type="ECO:0000313" key="1">
    <source>
        <dbReference type="EMBL" id="EEQ40972.1"/>
    </source>
</evidence>
<protein>
    <submittedName>
        <fullName evidence="1">Homocitrate synthase, mitochondrial</fullName>
    </submittedName>
</protein>
<sequence length="374" mass="40237">MVILDDGVHVINVQSSDVAQQLNLVCHLLTSSVGQVQVQSVNTRLDGVPSGQTVGKMDVSGQAKVGWIQNLIRRRIGQDSLGMDTSLVGEGTETGDGVVEWDVHSNSISHQVLQVTQLVQLVLGQDIVTVSRDHTGHQGTQRRDTVSLTNAQNGNVNQLGSSLQSRVRIGNGTASVVVEVALNVTRHDRLQSLDQVVHSSWVGTSNSVGNTNSVDTNLVDSLVNVQQINNVRTERVFGRETNLNALGLDKLNHLNGRLSNVVHVLAVRISSQESRCANNNINTVHAGLHGHSGIVHVTTNMRQDLGLQAQLANGLAVSSRSFRSNRRGQFDVVHTEIVQGLGNLNLLFCGEKGIGKSLALSQSGFDNLELVNVR</sequence>